<evidence type="ECO:0008006" key="9">
    <source>
        <dbReference type="Google" id="ProtNLM"/>
    </source>
</evidence>
<name>A0A1G2HJP3_9BACT</name>
<evidence type="ECO:0000256" key="2">
    <source>
        <dbReference type="ARBA" id="ARBA00023052"/>
    </source>
</evidence>
<organism evidence="7 8">
    <name type="scientific">Candidatus Spechtbacteria bacterium RIFCSPLOWO2_02_FULL_38_8</name>
    <dbReference type="NCBI Taxonomy" id="1802164"/>
    <lineage>
        <taxon>Bacteria</taxon>
        <taxon>Candidatus Spechtiibacteriota</taxon>
    </lineage>
</organism>
<dbReference type="GO" id="GO:0009099">
    <property type="term" value="P:L-valine biosynthetic process"/>
    <property type="evidence" value="ECO:0007669"/>
    <property type="project" value="TreeGrafter"/>
</dbReference>
<dbReference type="SUPFAM" id="SSF52467">
    <property type="entry name" value="DHS-like NAD/FAD-binding domain"/>
    <property type="match status" value="1"/>
</dbReference>
<comment type="similarity">
    <text evidence="1 3">Belongs to the TPP enzyme family.</text>
</comment>
<evidence type="ECO:0000313" key="7">
    <source>
        <dbReference type="EMBL" id="OGZ62675.1"/>
    </source>
</evidence>
<feature type="domain" description="Thiamine pyrophosphate enzyme central" evidence="4">
    <location>
        <begin position="150"/>
        <end position="284"/>
    </location>
</feature>
<dbReference type="PANTHER" id="PTHR18968">
    <property type="entry name" value="THIAMINE PYROPHOSPHATE ENZYMES"/>
    <property type="match status" value="1"/>
</dbReference>
<evidence type="ECO:0000259" key="5">
    <source>
        <dbReference type="Pfam" id="PF02775"/>
    </source>
</evidence>
<evidence type="ECO:0000259" key="4">
    <source>
        <dbReference type="Pfam" id="PF00205"/>
    </source>
</evidence>
<keyword evidence="2 3" id="KW-0786">Thiamine pyrophosphate</keyword>
<proteinExistence type="inferred from homology"/>
<protein>
    <recommendedName>
        <fullName evidence="9">Acetolactate synthase</fullName>
    </recommendedName>
</protein>
<evidence type="ECO:0000313" key="8">
    <source>
        <dbReference type="Proteomes" id="UP000178509"/>
    </source>
</evidence>
<feature type="domain" description="Thiamine pyrophosphate enzyme N-terminal TPP-binding" evidence="6">
    <location>
        <begin position="1"/>
        <end position="71"/>
    </location>
</feature>
<dbReference type="Pfam" id="PF02776">
    <property type="entry name" value="TPP_enzyme_N"/>
    <property type="match status" value="1"/>
</dbReference>
<dbReference type="InterPro" id="IPR029035">
    <property type="entry name" value="DHS-like_NAD/FAD-binding_dom"/>
</dbReference>
<dbReference type="GO" id="GO:0005948">
    <property type="term" value="C:acetolactate synthase complex"/>
    <property type="evidence" value="ECO:0007669"/>
    <property type="project" value="TreeGrafter"/>
</dbReference>
<evidence type="ECO:0000259" key="6">
    <source>
        <dbReference type="Pfam" id="PF02776"/>
    </source>
</evidence>
<dbReference type="GO" id="GO:0009097">
    <property type="term" value="P:isoleucine biosynthetic process"/>
    <property type="evidence" value="ECO:0007669"/>
    <property type="project" value="TreeGrafter"/>
</dbReference>
<comment type="caution">
    <text evidence="7">The sequence shown here is derived from an EMBL/GenBank/DDBJ whole genome shotgun (WGS) entry which is preliminary data.</text>
</comment>
<evidence type="ECO:0000256" key="3">
    <source>
        <dbReference type="RuleBase" id="RU362132"/>
    </source>
</evidence>
<gene>
    <name evidence="7" type="ORF">A3H51_02675</name>
</gene>
<dbReference type="InterPro" id="IPR012000">
    <property type="entry name" value="Thiamin_PyroP_enz_cen_dom"/>
</dbReference>
<dbReference type="STRING" id="1802164.A3H51_02675"/>
<dbReference type="CDD" id="cd07035">
    <property type="entry name" value="TPP_PYR_POX_like"/>
    <property type="match status" value="1"/>
</dbReference>
<sequence length="543" mass="60506">MAADAYSRVGPGLGVALATSGPGATNLITGICCSWFDSIPTLLITGQVNTKEQRGELKVRQLGFQETDIVEIVKPITKYAYKIENPQEIKYQLQKAVYIAKSQRPGPVLIDIPINIQYAKIPKAKLKSFDAKELKLKDKKINIEKIIKLTIDLINKSSRPVILAGFGNHLANSENELHRLVEKLNFPVVTTWSATDLFPKDFKLLVGQSGVYGSRAANFTIQNCDLLISVGARLDTRQTGGNPKAYARNAKKVVVDIDSAELTKGWIIPDVKVKSDAKIFVKELLSNANKIKAANLENWLAKIEIWKSKYPIVEKRYFSQKKFVNPYVFCQVLSTQLPADAIIIPDEGGNLTWVMQSIQIKSGQRLFSAFGNSPMGYALPASIGASFATGGKRPIICITGDGGLQLNIQEFQVIVNHQLPIKIFILNNKSYGIIKQFQDTWLGSRYEASQKGYSTPDFIKVAKAYGISAVQIKNHKELKQKIKEVLNFKGPIFCDVLLDPDQKISPKLEFGRPLEDLGPLLPREEFFKNMIIKPLTQSLKLKR</sequence>
<dbReference type="EMBL" id="MHOJ01000013">
    <property type="protein sequence ID" value="OGZ62675.1"/>
    <property type="molecule type" value="Genomic_DNA"/>
</dbReference>
<dbReference type="GO" id="GO:0050660">
    <property type="term" value="F:flavin adenine dinucleotide binding"/>
    <property type="evidence" value="ECO:0007669"/>
    <property type="project" value="TreeGrafter"/>
</dbReference>
<dbReference type="InterPro" id="IPR029061">
    <property type="entry name" value="THDP-binding"/>
</dbReference>
<dbReference type="SUPFAM" id="SSF52518">
    <property type="entry name" value="Thiamin diphosphate-binding fold (THDP-binding)"/>
    <property type="match status" value="2"/>
</dbReference>
<dbReference type="GO" id="GO:0003984">
    <property type="term" value="F:acetolactate synthase activity"/>
    <property type="evidence" value="ECO:0007669"/>
    <property type="project" value="TreeGrafter"/>
</dbReference>
<dbReference type="GO" id="GO:0000287">
    <property type="term" value="F:magnesium ion binding"/>
    <property type="evidence" value="ECO:0007669"/>
    <property type="project" value="InterPro"/>
</dbReference>
<dbReference type="PANTHER" id="PTHR18968:SF142">
    <property type="entry name" value="ACETOLACTATE SYNTHASE"/>
    <property type="match status" value="1"/>
</dbReference>
<dbReference type="AlphaFoldDB" id="A0A1G2HJP3"/>
<reference evidence="7 8" key="1">
    <citation type="journal article" date="2016" name="Nat. Commun.">
        <title>Thousands of microbial genomes shed light on interconnected biogeochemical processes in an aquifer system.</title>
        <authorList>
            <person name="Anantharaman K."/>
            <person name="Brown C.T."/>
            <person name="Hug L.A."/>
            <person name="Sharon I."/>
            <person name="Castelle C.J."/>
            <person name="Probst A.J."/>
            <person name="Thomas B.C."/>
            <person name="Singh A."/>
            <person name="Wilkins M.J."/>
            <person name="Karaoz U."/>
            <person name="Brodie E.L."/>
            <person name="Williams K.H."/>
            <person name="Hubbard S.S."/>
            <person name="Banfield J.F."/>
        </authorList>
    </citation>
    <scope>NUCLEOTIDE SEQUENCE [LARGE SCALE GENOMIC DNA]</scope>
</reference>
<dbReference type="Gene3D" id="3.40.50.1220">
    <property type="entry name" value="TPP-binding domain"/>
    <property type="match status" value="1"/>
</dbReference>
<dbReference type="Pfam" id="PF02775">
    <property type="entry name" value="TPP_enzyme_C"/>
    <property type="match status" value="1"/>
</dbReference>
<dbReference type="Gene3D" id="3.40.50.970">
    <property type="match status" value="2"/>
</dbReference>
<dbReference type="InterPro" id="IPR012001">
    <property type="entry name" value="Thiamin_PyroP_enz_TPP-bd_dom"/>
</dbReference>
<feature type="domain" description="Thiamine pyrophosphate enzyme TPP-binding" evidence="5">
    <location>
        <begin position="349"/>
        <end position="496"/>
    </location>
</feature>
<dbReference type="GO" id="GO:0030976">
    <property type="term" value="F:thiamine pyrophosphate binding"/>
    <property type="evidence" value="ECO:0007669"/>
    <property type="project" value="InterPro"/>
</dbReference>
<dbReference type="InterPro" id="IPR011766">
    <property type="entry name" value="TPP_enzyme_TPP-bd"/>
</dbReference>
<evidence type="ECO:0000256" key="1">
    <source>
        <dbReference type="ARBA" id="ARBA00007812"/>
    </source>
</evidence>
<dbReference type="InterPro" id="IPR045229">
    <property type="entry name" value="TPP_enz"/>
</dbReference>
<accession>A0A1G2HJP3</accession>
<dbReference type="Pfam" id="PF00205">
    <property type="entry name" value="TPP_enzyme_M"/>
    <property type="match status" value="1"/>
</dbReference>
<dbReference type="Proteomes" id="UP000178509">
    <property type="component" value="Unassembled WGS sequence"/>
</dbReference>